<proteinExistence type="predicted"/>
<sequence>MLHTRTSGENPGLALDRAGIAAFFLEAMLYGVFLVLFFICVWVLLYRRTTDRINRPLLATSVLLFILSTLHMAVDIQRFLFAFINFRDLPGGPAAFFANLGHYTEVMKIAVYVTQTLVGDSLVVYRVFVVWSRDWRIIVLPTMLLLSTAITGYGTCYHLALLKPGQSVFLIALKPWITSYFAITLTTNVMCTGLLAYRIWNINRGQGGAGGRDLSSLVVIVVESGAIYSSALIALLTLYVLGNNGQYVVLDAVNPIIGIVFSLIIVRVGLGITTNGTRRSANSGNALTPGSNPRSNGSGNPYPMKPLSVNVSRVVHGPVGDEEELEASRTDKSEVSSPWAPV</sequence>
<dbReference type="InParanoid" id="A0A067N3P3"/>
<dbReference type="OrthoDB" id="3354175at2759"/>
<feature type="region of interest" description="Disordered" evidence="1">
    <location>
        <begin position="279"/>
        <end position="307"/>
    </location>
</feature>
<dbReference type="HOGENOM" id="CLU_044614_3_3_1"/>
<feature type="transmembrane region" description="Helical" evidence="2">
    <location>
        <begin position="217"/>
        <end position="241"/>
    </location>
</feature>
<feature type="transmembrane region" description="Helical" evidence="2">
    <location>
        <begin position="180"/>
        <end position="197"/>
    </location>
</feature>
<keyword evidence="2" id="KW-0472">Membrane</keyword>
<feature type="transmembrane region" description="Helical" evidence="2">
    <location>
        <begin position="247"/>
        <end position="270"/>
    </location>
</feature>
<evidence type="ECO:0000313" key="3">
    <source>
        <dbReference type="EMBL" id="KDQ18747.1"/>
    </source>
</evidence>
<name>A0A067N3P3_BOTB1</name>
<reference evidence="4" key="1">
    <citation type="journal article" date="2014" name="Proc. Natl. Acad. Sci. U.S.A.">
        <title>Extensive sampling of basidiomycete genomes demonstrates inadequacy of the white-rot/brown-rot paradigm for wood decay fungi.</title>
        <authorList>
            <person name="Riley R."/>
            <person name="Salamov A.A."/>
            <person name="Brown D.W."/>
            <person name="Nagy L.G."/>
            <person name="Floudas D."/>
            <person name="Held B.W."/>
            <person name="Levasseur A."/>
            <person name="Lombard V."/>
            <person name="Morin E."/>
            <person name="Otillar R."/>
            <person name="Lindquist E.A."/>
            <person name="Sun H."/>
            <person name="LaButti K.M."/>
            <person name="Schmutz J."/>
            <person name="Jabbour D."/>
            <person name="Luo H."/>
            <person name="Baker S.E."/>
            <person name="Pisabarro A.G."/>
            <person name="Walton J.D."/>
            <person name="Blanchette R.A."/>
            <person name="Henrissat B."/>
            <person name="Martin F."/>
            <person name="Cullen D."/>
            <person name="Hibbett D.S."/>
            <person name="Grigoriev I.V."/>
        </authorList>
    </citation>
    <scope>NUCLEOTIDE SEQUENCE [LARGE SCALE GENOMIC DNA]</scope>
    <source>
        <strain evidence="4">FD-172 SS1</strain>
    </source>
</reference>
<dbReference type="Proteomes" id="UP000027195">
    <property type="component" value="Unassembled WGS sequence"/>
</dbReference>
<protein>
    <submittedName>
        <fullName evidence="3">Uncharacterized protein</fullName>
    </submittedName>
</protein>
<dbReference type="AlphaFoldDB" id="A0A067N3P3"/>
<feature type="region of interest" description="Disordered" evidence="1">
    <location>
        <begin position="320"/>
        <end position="342"/>
    </location>
</feature>
<feature type="compositionally biased region" description="Polar residues" evidence="1">
    <location>
        <begin position="279"/>
        <end position="299"/>
    </location>
</feature>
<dbReference type="EMBL" id="KL198021">
    <property type="protein sequence ID" value="KDQ18747.1"/>
    <property type="molecule type" value="Genomic_DNA"/>
</dbReference>
<accession>A0A067N3P3</accession>
<evidence type="ECO:0000256" key="1">
    <source>
        <dbReference type="SAM" id="MobiDB-lite"/>
    </source>
</evidence>
<feature type="transmembrane region" description="Helical" evidence="2">
    <location>
        <begin position="138"/>
        <end position="160"/>
    </location>
</feature>
<feature type="transmembrane region" description="Helical" evidence="2">
    <location>
        <begin position="109"/>
        <end position="131"/>
    </location>
</feature>
<keyword evidence="2" id="KW-1133">Transmembrane helix</keyword>
<feature type="transmembrane region" description="Helical" evidence="2">
    <location>
        <begin position="57"/>
        <end position="74"/>
    </location>
</feature>
<organism evidence="3 4">
    <name type="scientific">Botryobasidium botryosum (strain FD-172 SS1)</name>
    <dbReference type="NCBI Taxonomy" id="930990"/>
    <lineage>
        <taxon>Eukaryota</taxon>
        <taxon>Fungi</taxon>
        <taxon>Dikarya</taxon>
        <taxon>Basidiomycota</taxon>
        <taxon>Agaricomycotina</taxon>
        <taxon>Agaricomycetes</taxon>
        <taxon>Cantharellales</taxon>
        <taxon>Botryobasidiaceae</taxon>
        <taxon>Botryobasidium</taxon>
    </lineage>
</organism>
<feature type="transmembrane region" description="Helical" evidence="2">
    <location>
        <begin position="20"/>
        <end position="45"/>
    </location>
</feature>
<gene>
    <name evidence="3" type="ORF">BOTBODRAFT_520017</name>
</gene>
<dbReference type="STRING" id="930990.A0A067N3P3"/>
<keyword evidence="2" id="KW-0812">Transmembrane</keyword>
<evidence type="ECO:0000256" key="2">
    <source>
        <dbReference type="SAM" id="Phobius"/>
    </source>
</evidence>
<evidence type="ECO:0000313" key="4">
    <source>
        <dbReference type="Proteomes" id="UP000027195"/>
    </source>
</evidence>
<keyword evidence="4" id="KW-1185">Reference proteome</keyword>